<dbReference type="GO" id="GO:0006605">
    <property type="term" value="P:protein targeting"/>
    <property type="evidence" value="ECO:0007669"/>
    <property type="project" value="UniProtKB-UniRule"/>
</dbReference>
<dbReference type="GO" id="GO:0043952">
    <property type="term" value="P:protein transport by the Sec complex"/>
    <property type="evidence" value="ECO:0007669"/>
    <property type="project" value="UniProtKB-UniRule"/>
</dbReference>
<dbReference type="InterPro" id="IPR005807">
    <property type="entry name" value="SecE_bac"/>
</dbReference>
<dbReference type="InterPro" id="IPR038379">
    <property type="entry name" value="SecE_sf"/>
</dbReference>
<feature type="compositionally biased region" description="Basic and acidic residues" evidence="10">
    <location>
        <begin position="1"/>
        <end position="16"/>
    </location>
</feature>
<evidence type="ECO:0000313" key="11">
    <source>
        <dbReference type="EMBL" id="MCP2165879.1"/>
    </source>
</evidence>
<feature type="compositionally biased region" description="Low complexity" evidence="10">
    <location>
        <begin position="32"/>
        <end position="56"/>
    </location>
</feature>
<keyword evidence="6 9" id="KW-1133">Transmembrane helix</keyword>
<comment type="subunit">
    <text evidence="9">Component of the Sec protein translocase complex. Heterotrimer consisting of SecY, SecE and SecG subunits. The heterotrimers can form oligomers, although 1 heterotrimer is thought to be able to translocate proteins. Interacts with the ribosome. Interacts with SecDF, and other proteins may be involved. Interacts with SecA.</text>
</comment>
<keyword evidence="2 9" id="KW-0813">Transport</keyword>
<dbReference type="GO" id="GO:0005886">
    <property type="term" value="C:plasma membrane"/>
    <property type="evidence" value="ECO:0007669"/>
    <property type="project" value="UniProtKB-SubCell"/>
</dbReference>
<reference evidence="11" key="1">
    <citation type="submission" date="2022-06" db="EMBL/GenBank/DDBJ databases">
        <title>Genomic Encyclopedia of Archaeal and Bacterial Type Strains, Phase II (KMG-II): from individual species to whole genera.</title>
        <authorList>
            <person name="Goeker M."/>
        </authorList>
    </citation>
    <scope>NUCLEOTIDE SEQUENCE</scope>
    <source>
        <strain evidence="11">DSM 43935</strain>
    </source>
</reference>
<evidence type="ECO:0000256" key="5">
    <source>
        <dbReference type="ARBA" id="ARBA00022927"/>
    </source>
</evidence>
<dbReference type="PANTHER" id="PTHR33910:SF1">
    <property type="entry name" value="PROTEIN TRANSLOCASE SUBUNIT SECE"/>
    <property type="match status" value="1"/>
</dbReference>
<dbReference type="Pfam" id="PF00584">
    <property type="entry name" value="SecE"/>
    <property type="match status" value="1"/>
</dbReference>
<dbReference type="GO" id="GO:0009306">
    <property type="term" value="P:protein secretion"/>
    <property type="evidence" value="ECO:0007669"/>
    <property type="project" value="UniProtKB-UniRule"/>
</dbReference>
<dbReference type="InterPro" id="IPR001901">
    <property type="entry name" value="Translocase_SecE/Sec61-g"/>
</dbReference>
<feature type="transmembrane region" description="Helical" evidence="9">
    <location>
        <begin position="115"/>
        <end position="140"/>
    </location>
</feature>
<evidence type="ECO:0000256" key="2">
    <source>
        <dbReference type="ARBA" id="ARBA00022448"/>
    </source>
</evidence>
<evidence type="ECO:0000256" key="1">
    <source>
        <dbReference type="ARBA" id="ARBA00004370"/>
    </source>
</evidence>
<dbReference type="Proteomes" id="UP001206128">
    <property type="component" value="Unassembled WGS sequence"/>
</dbReference>
<dbReference type="GO" id="GO:0065002">
    <property type="term" value="P:intracellular protein transmembrane transport"/>
    <property type="evidence" value="ECO:0007669"/>
    <property type="project" value="UniProtKB-UniRule"/>
</dbReference>
<keyword evidence="5 9" id="KW-0653">Protein transport</keyword>
<dbReference type="PANTHER" id="PTHR33910">
    <property type="entry name" value="PROTEIN TRANSLOCASE SUBUNIT SECE"/>
    <property type="match status" value="1"/>
</dbReference>
<evidence type="ECO:0000256" key="3">
    <source>
        <dbReference type="ARBA" id="ARBA00022475"/>
    </source>
</evidence>
<comment type="similarity">
    <text evidence="9">Belongs to the SecE/SEC61-gamma family.</text>
</comment>
<evidence type="ECO:0000313" key="12">
    <source>
        <dbReference type="Proteomes" id="UP001206128"/>
    </source>
</evidence>
<dbReference type="AlphaFoldDB" id="A0AAE3GEI9"/>
<evidence type="ECO:0000256" key="6">
    <source>
        <dbReference type="ARBA" id="ARBA00022989"/>
    </source>
</evidence>
<dbReference type="Gene3D" id="1.20.5.1030">
    <property type="entry name" value="Preprotein translocase secy subunit"/>
    <property type="match status" value="1"/>
</dbReference>
<dbReference type="RefSeq" id="WP_253771231.1">
    <property type="nucleotide sequence ID" value="NZ_JAMTCK010000006.1"/>
</dbReference>
<dbReference type="NCBIfam" id="TIGR00964">
    <property type="entry name" value="secE_bact"/>
    <property type="match status" value="1"/>
</dbReference>
<comment type="caution">
    <text evidence="11">The sequence shown here is derived from an EMBL/GenBank/DDBJ whole genome shotgun (WGS) entry which is preliminary data.</text>
</comment>
<feature type="compositionally biased region" description="Basic and acidic residues" evidence="10">
    <location>
        <begin position="58"/>
        <end position="84"/>
    </location>
</feature>
<evidence type="ECO:0000256" key="7">
    <source>
        <dbReference type="ARBA" id="ARBA00023010"/>
    </source>
</evidence>
<gene>
    <name evidence="9" type="primary">secE</name>
    <name evidence="11" type="ORF">LX83_002738</name>
</gene>
<organism evidence="11 12">
    <name type="scientific">Goodfellowiella coeruleoviolacea</name>
    <dbReference type="NCBI Taxonomy" id="334858"/>
    <lineage>
        <taxon>Bacteria</taxon>
        <taxon>Bacillati</taxon>
        <taxon>Actinomycetota</taxon>
        <taxon>Actinomycetes</taxon>
        <taxon>Pseudonocardiales</taxon>
        <taxon>Pseudonocardiaceae</taxon>
        <taxon>Goodfellowiella</taxon>
    </lineage>
</organism>
<keyword evidence="4 9" id="KW-0812">Transmembrane</keyword>
<evidence type="ECO:0000256" key="4">
    <source>
        <dbReference type="ARBA" id="ARBA00022692"/>
    </source>
</evidence>
<dbReference type="HAMAP" id="MF_00422">
    <property type="entry name" value="SecE"/>
    <property type="match status" value="1"/>
</dbReference>
<keyword evidence="12" id="KW-1185">Reference proteome</keyword>
<keyword evidence="8 9" id="KW-0472">Membrane</keyword>
<protein>
    <recommendedName>
        <fullName evidence="9">Protein translocase subunit SecE</fullName>
    </recommendedName>
</protein>
<comment type="subcellular location">
    <subcellularLocation>
        <location evidence="9">Cell membrane</location>
        <topology evidence="9">Single-pass membrane protein</topology>
    </subcellularLocation>
    <subcellularLocation>
        <location evidence="1">Membrane</location>
    </subcellularLocation>
</comment>
<evidence type="ECO:0000256" key="8">
    <source>
        <dbReference type="ARBA" id="ARBA00023136"/>
    </source>
</evidence>
<sequence length="149" mass="16513">MSEDREQERAGERDSSARPVTAAARRERRASARSTAGADSAAQTVEAAKGARAARPAKTKDSGESKSAEAVKKGRPTRSRDQQDKKRSLFGRLFRFFREVVAELRKVIWPTRKQLVTYTVVVLVFVAFMVALVAGLDIAFNRGVLWLFG</sequence>
<dbReference type="EMBL" id="JAMTCK010000006">
    <property type="protein sequence ID" value="MCP2165879.1"/>
    <property type="molecule type" value="Genomic_DNA"/>
</dbReference>
<evidence type="ECO:0000256" key="9">
    <source>
        <dbReference type="HAMAP-Rule" id="MF_00422"/>
    </source>
</evidence>
<feature type="region of interest" description="Disordered" evidence="10">
    <location>
        <begin position="1"/>
        <end position="84"/>
    </location>
</feature>
<accession>A0AAE3GEI9</accession>
<keyword evidence="3 9" id="KW-1003">Cell membrane</keyword>
<proteinExistence type="inferred from homology"/>
<evidence type="ECO:0000256" key="10">
    <source>
        <dbReference type="SAM" id="MobiDB-lite"/>
    </source>
</evidence>
<dbReference type="GO" id="GO:0008320">
    <property type="term" value="F:protein transmembrane transporter activity"/>
    <property type="evidence" value="ECO:0007669"/>
    <property type="project" value="UniProtKB-UniRule"/>
</dbReference>
<comment type="function">
    <text evidence="9">Essential subunit of the Sec protein translocation channel SecYEG. Clamps together the 2 halves of SecY. May contact the channel plug during translocation.</text>
</comment>
<name>A0AAE3GEI9_9PSEU</name>
<keyword evidence="7 9" id="KW-0811">Translocation</keyword>
<dbReference type="PROSITE" id="PS01067">
    <property type="entry name" value="SECE_SEC61G"/>
    <property type="match status" value="1"/>
</dbReference>